<evidence type="ECO:0000313" key="6">
    <source>
        <dbReference type="Proteomes" id="UP000054324"/>
    </source>
</evidence>
<gene>
    <name evidence="5" type="ORF">T265_01376</name>
</gene>
<dbReference type="PANTHER" id="PTHR45080">
    <property type="entry name" value="CONTACTIN 5"/>
    <property type="match status" value="1"/>
</dbReference>
<dbReference type="GO" id="GO:0050808">
    <property type="term" value="P:synapse organization"/>
    <property type="evidence" value="ECO:0007669"/>
    <property type="project" value="TreeGrafter"/>
</dbReference>
<dbReference type="GeneID" id="20315564"/>
<dbReference type="InterPro" id="IPR036179">
    <property type="entry name" value="Ig-like_dom_sf"/>
</dbReference>
<dbReference type="GO" id="GO:0008046">
    <property type="term" value="F:axon guidance receptor activity"/>
    <property type="evidence" value="ECO:0007669"/>
    <property type="project" value="TreeGrafter"/>
</dbReference>
<protein>
    <recommendedName>
        <fullName evidence="4">Ig-like domain-containing protein</fullName>
    </recommendedName>
</protein>
<keyword evidence="2" id="KW-1015">Disulfide bond</keyword>
<dbReference type="GO" id="GO:0030424">
    <property type="term" value="C:axon"/>
    <property type="evidence" value="ECO:0007669"/>
    <property type="project" value="TreeGrafter"/>
</dbReference>
<feature type="domain" description="Ig-like" evidence="4">
    <location>
        <begin position="109"/>
        <end position="207"/>
    </location>
</feature>
<evidence type="ECO:0000313" key="5">
    <source>
        <dbReference type="EMBL" id="KER32492.1"/>
    </source>
</evidence>
<dbReference type="InterPro" id="IPR013098">
    <property type="entry name" value="Ig_I-set"/>
</dbReference>
<dbReference type="CTD" id="20315564"/>
<dbReference type="KEGG" id="ovi:T265_01376"/>
<dbReference type="Proteomes" id="UP000054324">
    <property type="component" value="Unassembled WGS sequence"/>
</dbReference>
<dbReference type="SMART" id="SM00408">
    <property type="entry name" value="IGc2"/>
    <property type="match status" value="2"/>
</dbReference>
<dbReference type="FunFam" id="2.60.40.10:FF:000097">
    <property type="entry name" value="Bent, isoform F"/>
    <property type="match status" value="1"/>
</dbReference>
<dbReference type="EMBL" id="KL596633">
    <property type="protein sequence ID" value="KER32492.1"/>
    <property type="molecule type" value="Genomic_DNA"/>
</dbReference>
<dbReference type="Gene3D" id="2.60.40.10">
    <property type="entry name" value="Immunoglobulins"/>
    <property type="match status" value="2"/>
</dbReference>
<evidence type="ECO:0000259" key="4">
    <source>
        <dbReference type="PROSITE" id="PS50835"/>
    </source>
</evidence>
<evidence type="ECO:0000256" key="3">
    <source>
        <dbReference type="ARBA" id="ARBA00023319"/>
    </source>
</evidence>
<dbReference type="InterPro" id="IPR003598">
    <property type="entry name" value="Ig_sub2"/>
</dbReference>
<dbReference type="SMART" id="SM00409">
    <property type="entry name" value="IG"/>
    <property type="match status" value="2"/>
</dbReference>
<dbReference type="SUPFAM" id="SSF48726">
    <property type="entry name" value="Immunoglobulin"/>
    <property type="match status" value="2"/>
</dbReference>
<evidence type="ECO:0000256" key="2">
    <source>
        <dbReference type="ARBA" id="ARBA00023157"/>
    </source>
</evidence>
<organism evidence="5 6">
    <name type="scientific">Opisthorchis viverrini</name>
    <name type="common">Southeast Asian liver fluke</name>
    <dbReference type="NCBI Taxonomy" id="6198"/>
    <lineage>
        <taxon>Eukaryota</taxon>
        <taxon>Metazoa</taxon>
        <taxon>Spiralia</taxon>
        <taxon>Lophotrochozoa</taxon>
        <taxon>Platyhelminthes</taxon>
        <taxon>Trematoda</taxon>
        <taxon>Digenea</taxon>
        <taxon>Opisthorchiida</taxon>
        <taxon>Opisthorchiata</taxon>
        <taxon>Opisthorchiidae</taxon>
        <taxon>Opisthorchis</taxon>
    </lineage>
</organism>
<accession>A0A075A2L4</accession>
<dbReference type="GO" id="GO:0005886">
    <property type="term" value="C:plasma membrane"/>
    <property type="evidence" value="ECO:0007669"/>
    <property type="project" value="TreeGrafter"/>
</dbReference>
<dbReference type="GO" id="GO:0007156">
    <property type="term" value="P:homophilic cell adhesion via plasma membrane adhesion molecules"/>
    <property type="evidence" value="ECO:0007669"/>
    <property type="project" value="TreeGrafter"/>
</dbReference>
<dbReference type="PANTHER" id="PTHR45080:SF8">
    <property type="entry name" value="IG-LIKE DOMAIN-CONTAINING PROTEIN"/>
    <property type="match status" value="1"/>
</dbReference>
<dbReference type="InterPro" id="IPR003599">
    <property type="entry name" value="Ig_sub"/>
</dbReference>
<dbReference type="PROSITE" id="PS50835">
    <property type="entry name" value="IG_LIKE"/>
    <property type="match status" value="2"/>
</dbReference>
<evidence type="ECO:0000256" key="1">
    <source>
        <dbReference type="ARBA" id="ARBA00022729"/>
    </source>
</evidence>
<proteinExistence type="predicted"/>
<dbReference type="FunFam" id="2.60.40.10:FF:000032">
    <property type="entry name" value="palladin isoform X1"/>
    <property type="match status" value="1"/>
</dbReference>
<feature type="domain" description="Ig-like" evidence="4">
    <location>
        <begin position="7"/>
        <end position="97"/>
    </location>
</feature>
<dbReference type="RefSeq" id="XP_009163666.1">
    <property type="nucleotide sequence ID" value="XM_009165402.1"/>
</dbReference>
<dbReference type="InterPro" id="IPR013783">
    <property type="entry name" value="Ig-like_fold"/>
</dbReference>
<keyword evidence="6" id="KW-1185">Reference proteome</keyword>
<keyword evidence="1" id="KW-0732">Signal</keyword>
<dbReference type="STRING" id="6198.A0A075A2L4"/>
<keyword evidence="3" id="KW-0393">Immunoglobulin domain</keyword>
<dbReference type="Pfam" id="PF07679">
    <property type="entry name" value="I-set"/>
    <property type="match status" value="2"/>
</dbReference>
<dbReference type="InterPro" id="IPR050958">
    <property type="entry name" value="Cell_Adh-Cytoskel_Orgn"/>
</dbReference>
<reference evidence="5 6" key="1">
    <citation type="submission" date="2013-11" db="EMBL/GenBank/DDBJ databases">
        <title>Opisthorchis viverrini - life in the bile duct.</title>
        <authorList>
            <person name="Young N.D."/>
            <person name="Nagarajan N."/>
            <person name="Lin S.J."/>
            <person name="Korhonen P.K."/>
            <person name="Jex A.R."/>
            <person name="Hall R.S."/>
            <person name="Safavi-Hemami H."/>
            <person name="Kaewkong W."/>
            <person name="Bertrand D."/>
            <person name="Gao S."/>
            <person name="Seet Q."/>
            <person name="Wongkham S."/>
            <person name="Teh B.T."/>
            <person name="Wongkham C."/>
            <person name="Intapan P.M."/>
            <person name="Maleewong W."/>
            <person name="Yang X."/>
            <person name="Hu M."/>
            <person name="Wang Z."/>
            <person name="Hofmann A."/>
            <person name="Sternberg P.W."/>
            <person name="Tan P."/>
            <person name="Wang J."/>
            <person name="Gasser R.B."/>
        </authorList>
    </citation>
    <scope>NUCLEOTIDE SEQUENCE [LARGE SCALE GENOMIC DNA]</scope>
</reference>
<dbReference type="GO" id="GO:0043025">
    <property type="term" value="C:neuronal cell body"/>
    <property type="evidence" value="ECO:0007669"/>
    <property type="project" value="TreeGrafter"/>
</dbReference>
<dbReference type="OrthoDB" id="504170at2759"/>
<dbReference type="AlphaFoldDB" id="A0A075A2L4"/>
<dbReference type="InterPro" id="IPR007110">
    <property type="entry name" value="Ig-like_dom"/>
</dbReference>
<name>A0A075A2L4_OPIVI</name>
<sequence>MSAGIQPKFPDKPKIRQAGKSVIFEVILQAAPAPELRWTKGGVEIKSGGRFKTGCQTTGSQHLLSLEINPVTADDGGEYLVTAKNRLGDSTATINLNIGAPKSAANKAPRFPEKPEIRMDKAKGEVIMSCKLEAKPKATLTWFLNDKEIQEIPGKRFWTVKDQADDLYILEIHIVAPKPDDGGTYRINAKNVVGDSNANINLNLQVTACFLEQYIHRLDRANTDSDSVNNLPQDASKAFPALYQTPPPFGPCATAENSFKFRTTLFGLLILLTRNAEILSSQTSCGTYPIDTVGSKLTYHGTLIHTL</sequence>